<protein>
    <submittedName>
        <fullName evidence="2">Uncharacterized protein</fullName>
    </submittedName>
</protein>
<name>A0A016UQX5_9BILA</name>
<organism evidence="2 3">
    <name type="scientific">Ancylostoma ceylanicum</name>
    <dbReference type="NCBI Taxonomy" id="53326"/>
    <lineage>
        <taxon>Eukaryota</taxon>
        <taxon>Metazoa</taxon>
        <taxon>Ecdysozoa</taxon>
        <taxon>Nematoda</taxon>
        <taxon>Chromadorea</taxon>
        <taxon>Rhabditida</taxon>
        <taxon>Rhabditina</taxon>
        <taxon>Rhabditomorpha</taxon>
        <taxon>Strongyloidea</taxon>
        <taxon>Ancylostomatidae</taxon>
        <taxon>Ancylostomatinae</taxon>
        <taxon>Ancylostoma</taxon>
    </lineage>
</organism>
<reference evidence="3" key="1">
    <citation type="journal article" date="2015" name="Nat. Genet.">
        <title>The genome and transcriptome of the zoonotic hookworm Ancylostoma ceylanicum identify infection-specific gene families.</title>
        <authorList>
            <person name="Schwarz E.M."/>
            <person name="Hu Y."/>
            <person name="Antoshechkin I."/>
            <person name="Miller M.M."/>
            <person name="Sternberg P.W."/>
            <person name="Aroian R.V."/>
        </authorList>
    </citation>
    <scope>NUCLEOTIDE SEQUENCE</scope>
    <source>
        <strain evidence="3">HY135</strain>
    </source>
</reference>
<feature type="signal peptide" evidence="1">
    <location>
        <begin position="1"/>
        <end position="15"/>
    </location>
</feature>
<dbReference type="OrthoDB" id="10563483at2759"/>
<keyword evidence="3" id="KW-1185">Reference proteome</keyword>
<dbReference type="Proteomes" id="UP000024635">
    <property type="component" value="Unassembled WGS sequence"/>
</dbReference>
<evidence type="ECO:0000313" key="2">
    <source>
        <dbReference type="EMBL" id="EYC17326.1"/>
    </source>
</evidence>
<proteinExistence type="predicted"/>
<evidence type="ECO:0000256" key="1">
    <source>
        <dbReference type="SAM" id="SignalP"/>
    </source>
</evidence>
<accession>A0A016UQX5</accession>
<dbReference type="EMBL" id="JARK01001367">
    <property type="protein sequence ID" value="EYC17326.1"/>
    <property type="molecule type" value="Genomic_DNA"/>
</dbReference>
<gene>
    <name evidence="2" type="primary">Acey_s0031.g2403</name>
    <name evidence="2" type="ORF">Y032_0031g2403</name>
</gene>
<feature type="chain" id="PRO_5012249330" evidence="1">
    <location>
        <begin position="16"/>
        <end position="96"/>
    </location>
</feature>
<evidence type="ECO:0000313" key="3">
    <source>
        <dbReference type="Proteomes" id="UP000024635"/>
    </source>
</evidence>
<comment type="caution">
    <text evidence="2">The sequence shown here is derived from an EMBL/GenBank/DDBJ whole genome shotgun (WGS) entry which is preliminary data.</text>
</comment>
<dbReference type="AlphaFoldDB" id="A0A016UQX5"/>
<sequence length="96" mass="10461">MGVVVFFLCISAVLADNEPCIQLESTTIDRFYKKGEALGTDHMLAIDDIHQAYKNNGQEASQIALLGGNSVSSLSSFVMSSCCHLDSHWYYVGPSL</sequence>
<keyword evidence="1" id="KW-0732">Signal</keyword>